<evidence type="ECO:0000313" key="3">
    <source>
        <dbReference type="Proteomes" id="UP000886822"/>
    </source>
</evidence>
<dbReference type="Proteomes" id="UP000886822">
    <property type="component" value="Unassembled WGS sequence"/>
</dbReference>
<feature type="transmembrane region" description="Helical" evidence="1">
    <location>
        <begin position="144"/>
        <end position="164"/>
    </location>
</feature>
<name>A0A9D1QRK2_9LACO</name>
<proteinExistence type="predicted"/>
<reference evidence="2" key="2">
    <citation type="submission" date="2021-04" db="EMBL/GenBank/DDBJ databases">
        <authorList>
            <person name="Gilroy R."/>
        </authorList>
    </citation>
    <scope>NUCLEOTIDE SEQUENCE</scope>
    <source>
        <strain evidence="2">CHK173-259</strain>
    </source>
</reference>
<protein>
    <submittedName>
        <fullName evidence="2">DUF3278 domain-containing protein</fullName>
    </submittedName>
</protein>
<dbReference type="AlphaFoldDB" id="A0A9D1QRK2"/>
<dbReference type="Pfam" id="PF11683">
    <property type="entry name" value="DUF3278"/>
    <property type="match status" value="1"/>
</dbReference>
<feature type="transmembrane region" description="Helical" evidence="1">
    <location>
        <begin position="34"/>
        <end position="56"/>
    </location>
</feature>
<dbReference type="InterPro" id="IPR021697">
    <property type="entry name" value="DUF3278"/>
</dbReference>
<accession>A0A9D1QRK2</accession>
<keyword evidence="1" id="KW-1133">Transmembrane helix</keyword>
<feature type="transmembrane region" description="Helical" evidence="1">
    <location>
        <begin position="62"/>
        <end position="80"/>
    </location>
</feature>
<organism evidence="2 3">
    <name type="scientific">Candidatus Levilactobacillus faecigallinarum</name>
    <dbReference type="NCBI Taxonomy" id="2838638"/>
    <lineage>
        <taxon>Bacteria</taxon>
        <taxon>Bacillati</taxon>
        <taxon>Bacillota</taxon>
        <taxon>Bacilli</taxon>
        <taxon>Lactobacillales</taxon>
        <taxon>Lactobacillaceae</taxon>
        <taxon>Levilactobacillus</taxon>
    </lineage>
</organism>
<evidence type="ECO:0000256" key="1">
    <source>
        <dbReference type="SAM" id="Phobius"/>
    </source>
</evidence>
<keyword evidence="1" id="KW-0472">Membrane</keyword>
<comment type="caution">
    <text evidence="2">The sequence shown here is derived from an EMBL/GenBank/DDBJ whole genome shotgun (WGS) entry which is preliminary data.</text>
</comment>
<sequence length="174" mass="20300">MEKFYIWQLRRMYQLTGVLDEYRLAQVEKINSQLLLILVPLEMLATVAMLLVVWKISPTDGFLVIVVINAIVLPLLLNYGQWRASRMGLNTDVLDAVDYDQQLRRLKHRAIWQFIYFVFAMWLWTAVMNWLDGGPQAIVTDFDVIRNGVVPVVGGALVAGINYWQQRRKLFRDQ</sequence>
<dbReference type="EMBL" id="DXGJ01000016">
    <property type="protein sequence ID" value="HIW71314.1"/>
    <property type="molecule type" value="Genomic_DNA"/>
</dbReference>
<reference evidence="2" key="1">
    <citation type="journal article" date="2021" name="PeerJ">
        <title>Extensive microbial diversity within the chicken gut microbiome revealed by metagenomics and culture.</title>
        <authorList>
            <person name="Gilroy R."/>
            <person name="Ravi A."/>
            <person name="Getino M."/>
            <person name="Pursley I."/>
            <person name="Horton D.L."/>
            <person name="Alikhan N.F."/>
            <person name="Baker D."/>
            <person name="Gharbi K."/>
            <person name="Hall N."/>
            <person name="Watson M."/>
            <person name="Adriaenssens E.M."/>
            <person name="Foster-Nyarko E."/>
            <person name="Jarju S."/>
            <person name="Secka A."/>
            <person name="Antonio M."/>
            <person name="Oren A."/>
            <person name="Chaudhuri R.R."/>
            <person name="La Ragione R."/>
            <person name="Hildebrand F."/>
            <person name="Pallen M.J."/>
        </authorList>
    </citation>
    <scope>NUCLEOTIDE SEQUENCE</scope>
    <source>
        <strain evidence="2">CHK173-259</strain>
    </source>
</reference>
<evidence type="ECO:0000313" key="2">
    <source>
        <dbReference type="EMBL" id="HIW71314.1"/>
    </source>
</evidence>
<feature type="transmembrane region" description="Helical" evidence="1">
    <location>
        <begin position="114"/>
        <end position="132"/>
    </location>
</feature>
<keyword evidence="1" id="KW-0812">Transmembrane</keyword>
<gene>
    <name evidence="2" type="ORF">H9875_01675</name>
</gene>